<accession>A0ABY0QPI1</accession>
<gene>
    <name evidence="1" type="ORF">SAMN05216273_101155</name>
</gene>
<dbReference type="Proteomes" id="UP000199242">
    <property type="component" value="Unassembled WGS sequence"/>
</dbReference>
<name>A0ABY0QPI1_9FLAO</name>
<keyword evidence="2" id="KW-1185">Reference proteome</keyword>
<evidence type="ECO:0000313" key="2">
    <source>
        <dbReference type="Proteomes" id="UP000199242"/>
    </source>
</evidence>
<comment type="caution">
    <text evidence="1">The sequence shown here is derived from an EMBL/GenBank/DDBJ whole genome shotgun (WGS) entry which is preliminary data.</text>
</comment>
<proteinExistence type="predicted"/>
<dbReference type="EMBL" id="FNHD01000001">
    <property type="protein sequence ID" value="SDL43693.1"/>
    <property type="molecule type" value="Genomic_DNA"/>
</dbReference>
<organism evidence="1 2">
    <name type="scientific">Chryseobacterium taihuense</name>
    <dbReference type="NCBI Taxonomy" id="1141221"/>
    <lineage>
        <taxon>Bacteria</taxon>
        <taxon>Pseudomonadati</taxon>
        <taxon>Bacteroidota</taxon>
        <taxon>Flavobacteriia</taxon>
        <taxon>Flavobacteriales</taxon>
        <taxon>Weeksellaceae</taxon>
        <taxon>Chryseobacterium group</taxon>
        <taxon>Chryseobacterium</taxon>
    </lineage>
</organism>
<sequence length="191" mass="21616">MFFYLLSTSVLFSQKISADSINQNKELRSAVNENNLADKNSVSKSEFLKPTLYVTKGTLVYNAENISNAHIVEVQKKSAKPLCIAKISEVKKSKNKEYDKLELKKVIKSNPFTYKAFPIQSHYTSESTLKDVAVISSNSSNHKNASDFATIYTPFITFYAIPESNFEENSFLYYNIISQNNFARPPPVKIS</sequence>
<protein>
    <submittedName>
        <fullName evidence="1">Uncharacterized protein</fullName>
    </submittedName>
</protein>
<evidence type="ECO:0000313" key="1">
    <source>
        <dbReference type="EMBL" id="SDL43693.1"/>
    </source>
</evidence>
<reference evidence="1 2" key="1">
    <citation type="submission" date="2016-10" db="EMBL/GenBank/DDBJ databases">
        <authorList>
            <person name="Varghese N."/>
            <person name="Submissions S."/>
        </authorList>
    </citation>
    <scope>NUCLEOTIDE SEQUENCE [LARGE SCALE GENOMIC DNA]</scope>
    <source>
        <strain evidence="1 2">CGMCC 1.10941</strain>
    </source>
</reference>